<protein>
    <submittedName>
        <fullName evidence="1">Uncharacterized protein</fullName>
    </submittedName>
</protein>
<dbReference type="RefSeq" id="WP_289364821.1">
    <property type="nucleotide sequence ID" value="NZ_JAUCBP010000007.1"/>
</dbReference>
<evidence type="ECO:0000313" key="2">
    <source>
        <dbReference type="Proteomes" id="UP001234343"/>
    </source>
</evidence>
<sequence length="58" mass="6502">MFFQNLALRLKTMSALVAIDVYVLHTGALGVTNRIPRTNTDSCSVTSLSRWTLYVAQR</sequence>
<dbReference type="EMBL" id="JAUCBP010000007">
    <property type="protein sequence ID" value="MDM7860525.1"/>
    <property type="molecule type" value="Genomic_DNA"/>
</dbReference>
<accession>A0ABT7SWG8</accession>
<keyword evidence="2" id="KW-1185">Reference proteome</keyword>
<gene>
    <name evidence="1" type="ORF">QTP81_07945</name>
</gene>
<comment type="caution">
    <text evidence="1">The sequence shown here is derived from an EMBL/GenBank/DDBJ whole genome shotgun (WGS) entry which is preliminary data.</text>
</comment>
<dbReference type="Proteomes" id="UP001234343">
    <property type="component" value="Unassembled WGS sequence"/>
</dbReference>
<name>A0ABT7SWG8_9ALTE</name>
<organism evidence="1 2">
    <name type="scientific">Alteromonas arenosi</name>
    <dbReference type="NCBI Taxonomy" id="3055817"/>
    <lineage>
        <taxon>Bacteria</taxon>
        <taxon>Pseudomonadati</taxon>
        <taxon>Pseudomonadota</taxon>
        <taxon>Gammaproteobacteria</taxon>
        <taxon>Alteromonadales</taxon>
        <taxon>Alteromonadaceae</taxon>
        <taxon>Alteromonas/Salinimonas group</taxon>
        <taxon>Alteromonas</taxon>
    </lineage>
</organism>
<evidence type="ECO:0000313" key="1">
    <source>
        <dbReference type="EMBL" id="MDM7860525.1"/>
    </source>
</evidence>
<proteinExistence type="predicted"/>
<reference evidence="1 2" key="1">
    <citation type="submission" date="2023-06" db="EMBL/GenBank/DDBJ databases">
        <title>Alteromonas sp. ASW11-36 isolated from intertidal sand.</title>
        <authorList>
            <person name="Li Y."/>
        </authorList>
    </citation>
    <scope>NUCLEOTIDE SEQUENCE [LARGE SCALE GENOMIC DNA]</scope>
    <source>
        <strain evidence="1 2">ASW11-36</strain>
    </source>
</reference>